<keyword evidence="1" id="KW-1133">Transmembrane helix</keyword>
<evidence type="ECO:0000313" key="2">
    <source>
        <dbReference type="EMBL" id="KAK8087655.1"/>
    </source>
</evidence>
<feature type="transmembrane region" description="Helical" evidence="1">
    <location>
        <begin position="147"/>
        <end position="172"/>
    </location>
</feature>
<reference evidence="2 3" key="1">
    <citation type="submission" date="2023-01" db="EMBL/GenBank/DDBJ databases">
        <title>Analysis of 21 Apiospora genomes using comparative genomics revels a genus with tremendous synthesis potential of carbohydrate active enzymes and secondary metabolites.</title>
        <authorList>
            <person name="Sorensen T."/>
        </authorList>
    </citation>
    <scope>NUCLEOTIDE SEQUENCE [LARGE SCALE GENOMIC DNA]</scope>
    <source>
        <strain evidence="2 3">CBS 114990</strain>
    </source>
</reference>
<dbReference type="EMBL" id="JAQQWN010000004">
    <property type="protein sequence ID" value="KAK8087655.1"/>
    <property type="molecule type" value="Genomic_DNA"/>
</dbReference>
<evidence type="ECO:0000313" key="3">
    <source>
        <dbReference type="Proteomes" id="UP001433268"/>
    </source>
</evidence>
<protein>
    <recommendedName>
        <fullName evidence="4">Integral membrane protein</fullName>
    </recommendedName>
</protein>
<feature type="transmembrane region" description="Helical" evidence="1">
    <location>
        <begin position="107"/>
        <end position="127"/>
    </location>
</feature>
<gene>
    <name evidence="2" type="ORF">PG997_002616</name>
</gene>
<name>A0ABR1WWV6_9PEZI</name>
<feature type="transmembrane region" description="Helical" evidence="1">
    <location>
        <begin position="21"/>
        <end position="45"/>
    </location>
</feature>
<comment type="caution">
    <text evidence="2">The sequence shown here is derived from an EMBL/GenBank/DDBJ whole genome shotgun (WGS) entry which is preliminary data.</text>
</comment>
<dbReference type="GeneID" id="92039991"/>
<evidence type="ECO:0008006" key="4">
    <source>
        <dbReference type="Google" id="ProtNLM"/>
    </source>
</evidence>
<proteinExistence type="predicted"/>
<keyword evidence="1" id="KW-0812">Transmembrane</keyword>
<evidence type="ECO:0000256" key="1">
    <source>
        <dbReference type="SAM" id="Phobius"/>
    </source>
</evidence>
<organism evidence="2 3">
    <name type="scientific">Apiospora hydei</name>
    <dbReference type="NCBI Taxonomy" id="1337664"/>
    <lineage>
        <taxon>Eukaryota</taxon>
        <taxon>Fungi</taxon>
        <taxon>Dikarya</taxon>
        <taxon>Ascomycota</taxon>
        <taxon>Pezizomycotina</taxon>
        <taxon>Sordariomycetes</taxon>
        <taxon>Xylariomycetidae</taxon>
        <taxon>Amphisphaeriales</taxon>
        <taxon>Apiosporaceae</taxon>
        <taxon>Apiospora</taxon>
    </lineage>
</organism>
<feature type="transmembrane region" description="Helical" evidence="1">
    <location>
        <begin position="51"/>
        <end position="72"/>
    </location>
</feature>
<accession>A0ABR1WWV6</accession>
<dbReference type="RefSeq" id="XP_066670549.1">
    <property type="nucleotide sequence ID" value="XM_066806931.1"/>
</dbReference>
<keyword evidence="1" id="KW-0472">Membrane</keyword>
<sequence>MEVRDEVAELHISMVDYKLHFAYNIIFTLAVGFIRLTLLVLFLQLFLHHPLYRVVQGMIVLVVVWVACYIVMAFSCGKAPTSVVSPYDVSSRLCPGFRLGAAAQQKIGFSVALTDCVIDVTMFLLPLYPTPGSSNRKETPPGVSGTIAWWTMTECSLGNITCNLPIISGYIFRRFFSARVTYVSSQIVTIGRKSLRLNPKGPPDQTLDLTLDQTVLQQTRAAAATEDGISPSTIEHVEPSPLEIPRGQAIPRNKSKVRGRQDRETAGIPITTKSANPLAVGVHLFKWAVVDINVFRQPR</sequence>
<keyword evidence="3" id="KW-1185">Reference proteome</keyword>
<dbReference type="Proteomes" id="UP001433268">
    <property type="component" value="Unassembled WGS sequence"/>
</dbReference>